<sequence length="162" mass="17117">MSRGGIVPRMLQSWVAPRRVVRGLSDMPERVKLAVLMAAMLIFLIAQAPANARLAQIDPSVPFQARMGGALLAVMFMMPILAYALAGLVAALSRLSRWRLTPEDSRLALFWALLAVAPAMLLAGLVAGLVGQGPGLTLVRAACGLGFLMIWGAGLSALARKA</sequence>
<dbReference type="RefSeq" id="WP_126154910.1">
    <property type="nucleotide sequence ID" value="NZ_UZWE01000033.1"/>
</dbReference>
<gene>
    <name evidence="2" type="ORF">PARHAE_02409</name>
</gene>
<dbReference type="AlphaFoldDB" id="A0A3S4CJT1"/>
<feature type="transmembrane region" description="Helical" evidence="1">
    <location>
        <begin position="70"/>
        <end position="95"/>
    </location>
</feature>
<keyword evidence="1" id="KW-0472">Membrane</keyword>
<keyword evidence="3" id="KW-1185">Reference proteome</keyword>
<keyword evidence="1" id="KW-1133">Transmembrane helix</keyword>
<protein>
    <recommendedName>
        <fullName evidence="4">Yip1 domain protein</fullName>
    </recommendedName>
</protein>
<feature type="transmembrane region" description="Helical" evidence="1">
    <location>
        <begin position="107"/>
        <end position="131"/>
    </location>
</feature>
<evidence type="ECO:0000313" key="3">
    <source>
        <dbReference type="Proteomes" id="UP000270743"/>
    </source>
</evidence>
<dbReference type="OrthoDB" id="7771437at2"/>
<accession>A0A3S4CJT1</accession>
<dbReference type="EMBL" id="UZWE01000033">
    <property type="protein sequence ID" value="VDS09218.1"/>
    <property type="molecule type" value="Genomic_DNA"/>
</dbReference>
<proteinExistence type="predicted"/>
<keyword evidence="1" id="KW-0812">Transmembrane</keyword>
<reference evidence="2 3" key="1">
    <citation type="submission" date="2018-12" db="EMBL/GenBank/DDBJ databases">
        <authorList>
            <person name="Criscuolo A."/>
        </authorList>
    </citation>
    <scope>NUCLEOTIDE SEQUENCE [LARGE SCALE GENOMIC DNA]</scope>
    <source>
        <strain evidence="2">ACIP1116241</strain>
    </source>
</reference>
<organism evidence="2 3">
    <name type="scientific">Paracoccus haematequi</name>
    <dbReference type="NCBI Taxonomy" id="2491866"/>
    <lineage>
        <taxon>Bacteria</taxon>
        <taxon>Pseudomonadati</taxon>
        <taxon>Pseudomonadota</taxon>
        <taxon>Alphaproteobacteria</taxon>
        <taxon>Rhodobacterales</taxon>
        <taxon>Paracoccaceae</taxon>
        <taxon>Paracoccus</taxon>
    </lineage>
</organism>
<evidence type="ECO:0000256" key="1">
    <source>
        <dbReference type="SAM" id="Phobius"/>
    </source>
</evidence>
<evidence type="ECO:0008006" key="4">
    <source>
        <dbReference type="Google" id="ProtNLM"/>
    </source>
</evidence>
<dbReference type="Proteomes" id="UP000270743">
    <property type="component" value="Unassembled WGS sequence"/>
</dbReference>
<evidence type="ECO:0000313" key="2">
    <source>
        <dbReference type="EMBL" id="VDS09218.1"/>
    </source>
</evidence>
<feature type="transmembrane region" description="Helical" evidence="1">
    <location>
        <begin position="137"/>
        <end position="159"/>
    </location>
</feature>
<name>A0A3S4CJT1_9RHOB</name>